<dbReference type="GeneID" id="20314073"/>
<proteinExistence type="predicted"/>
<evidence type="ECO:0000313" key="2">
    <source>
        <dbReference type="Proteomes" id="UP000002313"/>
    </source>
</evidence>
<dbReference type="OrthoDB" id="2194583at2759"/>
<evidence type="ECO:0000313" key="1">
    <source>
        <dbReference type="EMBL" id="AHL30138.1"/>
    </source>
</evidence>
<reference evidence="1 2" key="2">
    <citation type="journal article" date="2012" name="Proc. Natl. Acad. Sci. U.S.A.">
        <title>Gain and loss of multiple functionally related, horizontally transferred genes in the reduced genomes of two microsporidian parasites.</title>
        <authorList>
            <person name="Pombert J.-F."/>
            <person name="Selman M."/>
            <person name="Burki F."/>
            <person name="Bardell F.T."/>
            <person name="Farinelli L."/>
            <person name="Solter L.F."/>
            <person name="Whitman D.W."/>
            <person name="Weiss L.M."/>
            <person name="Corradi N."/>
            <person name="Keeling P.J."/>
        </authorList>
    </citation>
    <scope>NUCLEOTIDE SEQUENCE [LARGE SCALE GENOMIC DNA]</scope>
    <source>
        <strain evidence="1 2">ATCC 50506</strain>
    </source>
</reference>
<dbReference type="HOGENOM" id="CLU_215060_0_0_1"/>
<accession>W8P927</accession>
<gene>
    <name evidence="1" type="ORF">Eint_080415</name>
</gene>
<dbReference type="Proteomes" id="UP000002313">
    <property type="component" value="Chromosome VIII"/>
</dbReference>
<dbReference type="VEuPathDB" id="MicrosporidiaDB:Eint_080415"/>
<protein>
    <submittedName>
        <fullName evidence="1">Uncharacterized protein</fullName>
    </submittedName>
</protein>
<organism evidence="1 2">
    <name type="scientific">Encephalitozoon intestinalis (strain ATCC 50506)</name>
    <name type="common">Microsporidian parasite</name>
    <name type="synonym">Septata intestinalis</name>
    <dbReference type="NCBI Taxonomy" id="876142"/>
    <lineage>
        <taxon>Eukaryota</taxon>
        <taxon>Fungi</taxon>
        <taxon>Fungi incertae sedis</taxon>
        <taxon>Microsporidia</taxon>
        <taxon>Unikaryonidae</taxon>
        <taxon>Encephalitozoon</taxon>
    </lineage>
</organism>
<reference evidence="1 2" key="1">
    <citation type="journal article" date="2010" name="Nat. Commun.">
        <title>The complete sequence of the smallest known nuclear genome from the microsporidian Encephalitozoon intestinalis.</title>
        <authorList>
            <person name="Corradi N."/>
            <person name="Pombert J.-F."/>
            <person name="Farinelli L."/>
            <person name="Didier E.S."/>
            <person name="Keeling P.J."/>
        </authorList>
    </citation>
    <scope>NUCLEOTIDE SEQUENCE [LARGE SCALE GENOMIC DNA]</scope>
    <source>
        <strain evidence="1 2">ATCC 50506</strain>
    </source>
</reference>
<name>W8P927_ENCIT</name>
<sequence>MTKNNPEKKCFRVFCTYEKERLAEEIKQCVVKEEMENKMRNVDWKNSRNLS</sequence>
<dbReference type="RefSeq" id="XP_009161883.1">
    <property type="nucleotide sequence ID" value="XM_009163619.1"/>
</dbReference>
<dbReference type="EMBL" id="CP001949">
    <property type="protein sequence ID" value="AHL30138.1"/>
    <property type="molecule type" value="Genomic_DNA"/>
</dbReference>
<dbReference type="KEGG" id="ein:Eint_080415"/>
<keyword evidence="2" id="KW-1185">Reference proteome</keyword>
<dbReference type="AlphaFoldDB" id="W8P927"/>